<dbReference type="OrthoDB" id="10253736at2759"/>
<keyword evidence="3" id="KW-1185">Reference proteome</keyword>
<organism evidence="2 3">
    <name type="scientific">Araneus ventricosus</name>
    <name type="common">Orbweaver spider</name>
    <name type="synonym">Epeira ventricosa</name>
    <dbReference type="NCBI Taxonomy" id="182803"/>
    <lineage>
        <taxon>Eukaryota</taxon>
        <taxon>Metazoa</taxon>
        <taxon>Ecdysozoa</taxon>
        <taxon>Arthropoda</taxon>
        <taxon>Chelicerata</taxon>
        <taxon>Arachnida</taxon>
        <taxon>Araneae</taxon>
        <taxon>Araneomorphae</taxon>
        <taxon>Entelegynae</taxon>
        <taxon>Araneoidea</taxon>
        <taxon>Araneidae</taxon>
        <taxon>Araneus</taxon>
    </lineage>
</organism>
<keyword evidence="1" id="KW-0472">Membrane</keyword>
<dbReference type="InterPro" id="IPR036291">
    <property type="entry name" value="NAD(P)-bd_dom_sf"/>
</dbReference>
<evidence type="ECO:0000256" key="1">
    <source>
        <dbReference type="SAM" id="Phobius"/>
    </source>
</evidence>
<proteinExistence type="predicted"/>
<dbReference type="GO" id="GO:0016616">
    <property type="term" value="F:oxidoreductase activity, acting on the CH-OH group of donors, NAD or NADP as acceptor"/>
    <property type="evidence" value="ECO:0007669"/>
    <property type="project" value="TreeGrafter"/>
</dbReference>
<sequence length="151" mass="16822">MSVLKFLTNFVLLIYYILESIILTFVPRSFRYKDIKGQTVLITGGGSGIGRLIALRFAKHGARIVVWDLNLSGAQETMKMVRDQGGEAFAFRCDVSQPQAVYDAAARVKQEVGKVDILVNNAGIVTGKRLLDCPDEKIKKTFEVNALAHFW</sequence>
<keyword evidence="1" id="KW-0812">Transmembrane</keyword>
<dbReference type="Gene3D" id="3.40.50.720">
    <property type="entry name" value="NAD(P)-binding Rossmann-like Domain"/>
    <property type="match status" value="1"/>
</dbReference>
<dbReference type="PANTHER" id="PTHR24322:SF748">
    <property type="entry name" value="FI23927P1-RELATED"/>
    <property type="match status" value="1"/>
</dbReference>
<protein>
    <submittedName>
        <fullName evidence="2">Epidermal retinol dehydrogenase 2</fullName>
    </submittedName>
</protein>
<dbReference type="Pfam" id="PF00106">
    <property type="entry name" value="adh_short"/>
    <property type="match status" value="1"/>
</dbReference>
<dbReference type="AlphaFoldDB" id="A0A4Y2DU81"/>
<gene>
    <name evidence="2" type="primary">SDR16C5_0</name>
    <name evidence="2" type="ORF">AVEN_216223_1</name>
</gene>
<dbReference type="EMBL" id="BGPR01090508">
    <property type="protein sequence ID" value="GBM19596.1"/>
    <property type="molecule type" value="Genomic_DNA"/>
</dbReference>
<comment type="caution">
    <text evidence="2">The sequence shown here is derived from an EMBL/GenBank/DDBJ whole genome shotgun (WGS) entry which is preliminary data.</text>
</comment>
<evidence type="ECO:0000313" key="2">
    <source>
        <dbReference type="EMBL" id="GBM19596.1"/>
    </source>
</evidence>
<keyword evidence="1" id="KW-1133">Transmembrane helix</keyword>
<feature type="transmembrane region" description="Helical" evidence="1">
    <location>
        <begin position="6"/>
        <end position="26"/>
    </location>
</feature>
<dbReference type="PRINTS" id="PR00081">
    <property type="entry name" value="GDHRDH"/>
</dbReference>
<dbReference type="Proteomes" id="UP000499080">
    <property type="component" value="Unassembled WGS sequence"/>
</dbReference>
<dbReference type="SUPFAM" id="SSF51735">
    <property type="entry name" value="NAD(P)-binding Rossmann-fold domains"/>
    <property type="match status" value="1"/>
</dbReference>
<dbReference type="InterPro" id="IPR002347">
    <property type="entry name" value="SDR_fam"/>
</dbReference>
<evidence type="ECO:0000313" key="3">
    <source>
        <dbReference type="Proteomes" id="UP000499080"/>
    </source>
</evidence>
<dbReference type="PANTHER" id="PTHR24322">
    <property type="entry name" value="PKSB"/>
    <property type="match status" value="1"/>
</dbReference>
<name>A0A4Y2DU81_ARAVE</name>
<dbReference type="GO" id="GO:0005811">
    <property type="term" value="C:lipid droplet"/>
    <property type="evidence" value="ECO:0007669"/>
    <property type="project" value="TreeGrafter"/>
</dbReference>
<accession>A0A4Y2DU81</accession>
<feature type="non-terminal residue" evidence="2">
    <location>
        <position position="151"/>
    </location>
</feature>
<reference evidence="2 3" key="1">
    <citation type="journal article" date="2019" name="Sci. Rep.">
        <title>Orb-weaving spider Araneus ventricosus genome elucidates the spidroin gene catalogue.</title>
        <authorList>
            <person name="Kono N."/>
            <person name="Nakamura H."/>
            <person name="Ohtoshi R."/>
            <person name="Moran D.A.P."/>
            <person name="Shinohara A."/>
            <person name="Yoshida Y."/>
            <person name="Fujiwara M."/>
            <person name="Mori M."/>
            <person name="Tomita M."/>
            <person name="Arakawa K."/>
        </authorList>
    </citation>
    <scope>NUCLEOTIDE SEQUENCE [LARGE SCALE GENOMIC DNA]</scope>
</reference>